<evidence type="ECO:0000256" key="1">
    <source>
        <dbReference type="ARBA" id="ARBA00022723"/>
    </source>
</evidence>
<protein>
    <submittedName>
        <fullName evidence="8">THAP domain-containing protein 11</fullName>
    </submittedName>
</protein>
<dbReference type="AlphaFoldDB" id="A0AAD9UW96"/>
<organism evidence="8 9">
    <name type="scientific">Acropora cervicornis</name>
    <name type="common">Staghorn coral</name>
    <dbReference type="NCBI Taxonomy" id="6130"/>
    <lineage>
        <taxon>Eukaryota</taxon>
        <taxon>Metazoa</taxon>
        <taxon>Cnidaria</taxon>
        <taxon>Anthozoa</taxon>
        <taxon>Hexacorallia</taxon>
        <taxon>Scleractinia</taxon>
        <taxon>Astrocoeniina</taxon>
        <taxon>Acroporidae</taxon>
        <taxon>Acropora</taxon>
    </lineage>
</organism>
<accession>A0AAD9UW96</accession>
<dbReference type="Pfam" id="PF05485">
    <property type="entry name" value="THAP"/>
    <property type="match status" value="1"/>
</dbReference>
<dbReference type="Gene3D" id="6.20.210.20">
    <property type="entry name" value="THAP domain"/>
    <property type="match status" value="1"/>
</dbReference>
<keyword evidence="3" id="KW-0862">Zinc</keyword>
<evidence type="ECO:0000313" key="8">
    <source>
        <dbReference type="EMBL" id="KAK2552301.1"/>
    </source>
</evidence>
<proteinExistence type="predicted"/>
<sequence length="267" mass="30897">MGKNDFCCAPNCSNRRNRQRNIQFYRIPKDKAVRRKWLQRIRRKGFEPTESTRLCSQHFLGGKRSMDPANASYLPSLFDHSHAKSVKTRITQTSCNAGSQVDDVPKVKRKSSHARDKCLPSSNTLKEHDYVSVRADANAQKMAEDNPELIEIIRELQEKVTSLEKDNLKLRERMITLDDIQRSEKLCSFYTGFPNYGTFKALFDYLKDAAATKRNWRGGETANKSHFSDRFQRKPGPDSKLTLEEEFLIVMIQLKVGLFQKDLALRF</sequence>
<keyword evidence="6" id="KW-0175">Coiled coil</keyword>
<evidence type="ECO:0000256" key="5">
    <source>
        <dbReference type="PROSITE-ProRule" id="PRU00309"/>
    </source>
</evidence>
<reference evidence="8" key="1">
    <citation type="journal article" date="2023" name="G3 (Bethesda)">
        <title>Whole genome assembly and annotation of the endangered Caribbean coral Acropora cervicornis.</title>
        <authorList>
            <person name="Selwyn J.D."/>
            <person name="Vollmer S.V."/>
        </authorList>
    </citation>
    <scope>NUCLEOTIDE SEQUENCE</scope>
    <source>
        <strain evidence="8">K2</strain>
    </source>
</reference>
<evidence type="ECO:0000259" key="7">
    <source>
        <dbReference type="PROSITE" id="PS50950"/>
    </source>
</evidence>
<evidence type="ECO:0000313" key="9">
    <source>
        <dbReference type="Proteomes" id="UP001249851"/>
    </source>
</evidence>
<keyword evidence="1" id="KW-0479">Metal-binding</keyword>
<gene>
    <name evidence="8" type="ORF">P5673_026615</name>
</gene>
<dbReference type="PANTHER" id="PTHR23080">
    <property type="entry name" value="THAP DOMAIN PROTEIN"/>
    <property type="match status" value="1"/>
</dbReference>
<dbReference type="PROSITE" id="PS50950">
    <property type="entry name" value="ZF_THAP"/>
    <property type="match status" value="1"/>
</dbReference>
<evidence type="ECO:0000256" key="2">
    <source>
        <dbReference type="ARBA" id="ARBA00022771"/>
    </source>
</evidence>
<dbReference type="InterPro" id="IPR006612">
    <property type="entry name" value="THAP_Znf"/>
</dbReference>
<dbReference type="InterPro" id="IPR038441">
    <property type="entry name" value="THAP_Znf_sf"/>
</dbReference>
<comment type="caution">
    <text evidence="8">The sequence shown here is derived from an EMBL/GenBank/DDBJ whole genome shotgun (WGS) entry which is preliminary data.</text>
</comment>
<keyword evidence="4 5" id="KW-0238">DNA-binding</keyword>
<dbReference type="GO" id="GO:0003677">
    <property type="term" value="F:DNA binding"/>
    <property type="evidence" value="ECO:0007669"/>
    <property type="project" value="UniProtKB-UniRule"/>
</dbReference>
<dbReference type="Proteomes" id="UP001249851">
    <property type="component" value="Unassembled WGS sequence"/>
</dbReference>
<name>A0AAD9UW96_ACRCE</name>
<feature type="domain" description="THAP-type" evidence="7">
    <location>
        <begin position="1"/>
        <end position="78"/>
    </location>
</feature>
<reference evidence="8" key="2">
    <citation type="journal article" date="2023" name="Science">
        <title>Genomic signatures of disease resistance in endangered staghorn corals.</title>
        <authorList>
            <person name="Vollmer S.V."/>
            <person name="Selwyn J.D."/>
            <person name="Despard B.A."/>
            <person name="Roesel C.L."/>
        </authorList>
    </citation>
    <scope>NUCLEOTIDE SEQUENCE</scope>
    <source>
        <tissue evidence="8">Whole Organism</tissue>
    </source>
</reference>
<dbReference type="SMART" id="SM00980">
    <property type="entry name" value="THAP"/>
    <property type="match status" value="1"/>
</dbReference>
<feature type="non-terminal residue" evidence="8">
    <location>
        <position position="1"/>
    </location>
</feature>
<keyword evidence="9" id="KW-1185">Reference proteome</keyword>
<dbReference type="SUPFAM" id="SSF57716">
    <property type="entry name" value="Glucocorticoid receptor-like (DNA-binding domain)"/>
    <property type="match status" value="1"/>
</dbReference>
<evidence type="ECO:0000256" key="6">
    <source>
        <dbReference type="SAM" id="Coils"/>
    </source>
</evidence>
<feature type="coiled-coil region" evidence="6">
    <location>
        <begin position="139"/>
        <end position="173"/>
    </location>
</feature>
<dbReference type="GO" id="GO:0008270">
    <property type="term" value="F:zinc ion binding"/>
    <property type="evidence" value="ECO:0007669"/>
    <property type="project" value="UniProtKB-KW"/>
</dbReference>
<evidence type="ECO:0000256" key="3">
    <source>
        <dbReference type="ARBA" id="ARBA00022833"/>
    </source>
</evidence>
<dbReference type="EMBL" id="JARQWQ010000088">
    <property type="protein sequence ID" value="KAK2552301.1"/>
    <property type="molecule type" value="Genomic_DNA"/>
</dbReference>
<evidence type="ECO:0000256" key="4">
    <source>
        <dbReference type="ARBA" id="ARBA00023125"/>
    </source>
</evidence>
<keyword evidence="2 5" id="KW-0863">Zinc-finger</keyword>